<evidence type="ECO:0000313" key="1">
    <source>
        <dbReference type="EMBL" id="AFX92045.1"/>
    </source>
</evidence>
<accession>K7Y7X9</accession>
<dbReference type="InterPro" id="IPR036047">
    <property type="entry name" value="F-box-like_dom_sf"/>
</dbReference>
<organism evidence="1 2">
    <name type="scientific">Megavirus courdo11</name>
    <dbReference type="NCBI Taxonomy" id="1128140"/>
    <lineage>
        <taxon>Viruses</taxon>
        <taxon>Varidnaviria</taxon>
        <taxon>Bamfordvirae</taxon>
        <taxon>Nucleocytoviricota</taxon>
        <taxon>Megaviricetes</taxon>
        <taxon>Imitervirales</taxon>
        <taxon>Mimiviridae</taxon>
        <taxon>Megamimivirinae</taxon>
        <taxon>Megavirus</taxon>
        <taxon>Megavirus chilense</taxon>
    </lineage>
</organism>
<dbReference type="CDD" id="cd09917">
    <property type="entry name" value="F-box_SF"/>
    <property type="match status" value="1"/>
</dbReference>
<name>K7Y7X9_9VIRU</name>
<protein>
    <submittedName>
        <fullName evidence="1">Putative F-box and FNIP repeat-containing protein</fullName>
    </submittedName>
</protein>
<dbReference type="EMBL" id="JX975216">
    <property type="protein sequence ID" value="AFX92045.1"/>
    <property type="molecule type" value="Genomic_DNA"/>
</dbReference>
<sequence>MSSIGILYNDVILQILNYLSDKEKLMICSTNKYFREILYNIKFCDIYCYNKIKDIPYYSSFKNIIFKAKDINIPGKITHVIFR</sequence>
<dbReference type="Proteomes" id="UP000241137">
    <property type="component" value="Segment"/>
</dbReference>
<proteinExistence type="predicted"/>
<evidence type="ECO:0000313" key="2">
    <source>
        <dbReference type="Proteomes" id="UP000241137"/>
    </source>
</evidence>
<dbReference type="SUPFAM" id="SSF81383">
    <property type="entry name" value="F-box domain"/>
    <property type="match status" value="1"/>
</dbReference>
<gene>
    <name evidence="1" type="ORF">CE11_00012</name>
</gene>
<reference evidence="1 2" key="1">
    <citation type="journal article" date="2014" name="Virus Genes">
        <title>Complete genome sequence of Courdo11 virus, a member of the family Mimiviridae.</title>
        <authorList>
            <person name="Yoosuf N."/>
            <person name="Pagnier I."/>
            <person name="Fournous G."/>
            <person name="Robert C."/>
            <person name="La Scola B."/>
            <person name="Raoult D."/>
            <person name="Colson P."/>
        </authorList>
    </citation>
    <scope>NUCLEOTIDE SEQUENCE [LARGE SCALE GENOMIC DNA]</scope>
</reference>